<reference evidence="1 2" key="1">
    <citation type="journal article" date="2015" name="Sci. Rep.">
        <title>Genome of the facultative scuticociliatosis pathogen Pseudocohnilembus persalinus provides insight into its virulence through horizontal gene transfer.</title>
        <authorList>
            <person name="Xiong J."/>
            <person name="Wang G."/>
            <person name="Cheng J."/>
            <person name="Tian M."/>
            <person name="Pan X."/>
            <person name="Warren A."/>
            <person name="Jiang C."/>
            <person name="Yuan D."/>
            <person name="Miao W."/>
        </authorList>
    </citation>
    <scope>NUCLEOTIDE SEQUENCE [LARGE SCALE GENOMIC DNA]</scope>
    <source>
        <strain evidence="1">36N120E</strain>
    </source>
</reference>
<dbReference type="Gene3D" id="3.40.47.10">
    <property type="match status" value="1"/>
</dbReference>
<dbReference type="GO" id="GO:0044550">
    <property type="term" value="P:secondary metabolite biosynthetic process"/>
    <property type="evidence" value="ECO:0007669"/>
    <property type="project" value="TreeGrafter"/>
</dbReference>
<dbReference type="Proteomes" id="UP000054937">
    <property type="component" value="Unassembled WGS sequence"/>
</dbReference>
<dbReference type="SUPFAM" id="SSF53901">
    <property type="entry name" value="Thiolase-like"/>
    <property type="match status" value="1"/>
</dbReference>
<sequence length="434" mass="50281">MDIVEIGATQGQNYNFMDQVHPSMKEKCEKYVKKSKGPTNLFRNLDGRTPMQFVEDAFKPLQKYKEKIAVVIDGSTTRGFQMPSQASLYSQHLGLKPNQYFDMVEACNGFCRALETAYMMFQTQPDLEDKYILIINNEQPPDTRGVLPESVANYKQVASYYVGLTFSHVCTCTILEKSDNYSWKFNHYTKTTVATNINIPLPYISSLFNPKCDEFDIEITDCYGQFCIPSHHDLEKKAFFSLNIVENDIEFYKKAHVITHTFSRYVYERFFANSHFQKLSVYYNEAGNLGSASLPWILYDNYGGKGIPQDQNISFIGNAAGGSNLTLQFSHKSKKYDCPQVVDDRHKYNKNLLLLKIGLRSKFYEWVLRQGKGTPISTYDPKKNQDNNKNQVIQTKKAWEERVKQMEQHLEENKWYPVDNQLQQFKKSNKISSN</sequence>
<dbReference type="InterPro" id="IPR016039">
    <property type="entry name" value="Thiolase-like"/>
</dbReference>
<gene>
    <name evidence="1" type="ORF">PPERSA_12784</name>
</gene>
<name>A0A0V0QEB9_PSEPJ</name>
<evidence type="ECO:0000313" key="1">
    <source>
        <dbReference type="EMBL" id="KRX00565.1"/>
    </source>
</evidence>
<protein>
    <submittedName>
        <fullName evidence="1">Thiolase-like protein</fullName>
    </submittedName>
</protein>
<dbReference type="AlphaFoldDB" id="A0A0V0QEB9"/>
<dbReference type="OrthoDB" id="10638746at2759"/>
<dbReference type="EMBL" id="LDAU01000184">
    <property type="protein sequence ID" value="KRX00565.1"/>
    <property type="molecule type" value="Genomic_DNA"/>
</dbReference>
<accession>A0A0V0QEB9</accession>
<proteinExistence type="predicted"/>
<dbReference type="FunCoup" id="A0A0V0QEB9">
    <property type="interactions" value="24"/>
</dbReference>
<dbReference type="InParanoid" id="A0A0V0QEB9"/>
<comment type="caution">
    <text evidence="1">The sequence shown here is derived from an EMBL/GenBank/DDBJ whole genome shotgun (WGS) entry which is preliminary data.</text>
</comment>
<dbReference type="PANTHER" id="PTHR34069">
    <property type="entry name" value="3-OXOACYL-[ACYL-CARRIER-PROTEIN] SYNTHASE 3"/>
    <property type="match status" value="1"/>
</dbReference>
<dbReference type="GO" id="GO:0016746">
    <property type="term" value="F:acyltransferase activity"/>
    <property type="evidence" value="ECO:0007669"/>
    <property type="project" value="UniProtKB-KW"/>
</dbReference>
<organism evidence="1 2">
    <name type="scientific">Pseudocohnilembus persalinus</name>
    <name type="common">Ciliate</name>
    <dbReference type="NCBI Taxonomy" id="266149"/>
    <lineage>
        <taxon>Eukaryota</taxon>
        <taxon>Sar</taxon>
        <taxon>Alveolata</taxon>
        <taxon>Ciliophora</taxon>
        <taxon>Intramacronucleata</taxon>
        <taxon>Oligohymenophorea</taxon>
        <taxon>Scuticociliatia</taxon>
        <taxon>Philasterida</taxon>
        <taxon>Pseudocohnilembidae</taxon>
        <taxon>Pseudocohnilembus</taxon>
    </lineage>
</organism>
<keyword evidence="2" id="KW-1185">Reference proteome</keyword>
<evidence type="ECO:0000313" key="2">
    <source>
        <dbReference type="Proteomes" id="UP000054937"/>
    </source>
</evidence>
<dbReference type="PANTHER" id="PTHR34069:SF3">
    <property type="entry name" value="ACYL-COA:ACYL-COA ALKYLTRANSFERASE"/>
    <property type="match status" value="1"/>
</dbReference>